<organism evidence="2 3">
    <name type="scientific">Vanilla planifolia</name>
    <name type="common">Vanilla</name>
    <dbReference type="NCBI Taxonomy" id="51239"/>
    <lineage>
        <taxon>Eukaryota</taxon>
        <taxon>Viridiplantae</taxon>
        <taxon>Streptophyta</taxon>
        <taxon>Embryophyta</taxon>
        <taxon>Tracheophyta</taxon>
        <taxon>Spermatophyta</taxon>
        <taxon>Magnoliopsida</taxon>
        <taxon>Liliopsida</taxon>
        <taxon>Asparagales</taxon>
        <taxon>Orchidaceae</taxon>
        <taxon>Vanilloideae</taxon>
        <taxon>Vanilleae</taxon>
        <taxon>Vanilla</taxon>
    </lineage>
</organism>
<evidence type="ECO:0000259" key="1">
    <source>
        <dbReference type="Pfam" id="PF19422"/>
    </source>
</evidence>
<sequence length="148" mass="17502">MVIIKEFNEKSRGLKRARFISTKGFGFSWNREVKGWLCGAATGRDHTWSTITGHSCGRFKEDQTKRIESARRELYRYMHYHNRYKAHIDSLKQESNLKETIQGKIAISENKESRIKDYSWDEWAEQALQIQACSFLFLSICFFLHVWG</sequence>
<accession>A0A835VBY5</accession>
<gene>
    <name evidence="2" type="ORF">HPP92_007554</name>
</gene>
<proteinExistence type="predicted"/>
<feature type="domain" description="Ariadne" evidence="1">
    <location>
        <begin position="75"/>
        <end position="120"/>
    </location>
</feature>
<name>A0A835VBY5_VANPL</name>
<dbReference type="Gene3D" id="1.20.120.1750">
    <property type="match status" value="1"/>
</dbReference>
<dbReference type="Pfam" id="PF19422">
    <property type="entry name" value="Ariadne"/>
    <property type="match status" value="1"/>
</dbReference>
<dbReference type="InterPro" id="IPR045840">
    <property type="entry name" value="Ariadne"/>
</dbReference>
<dbReference type="Proteomes" id="UP000639772">
    <property type="component" value="Chromosome 3"/>
</dbReference>
<evidence type="ECO:0000313" key="3">
    <source>
        <dbReference type="Proteomes" id="UP000639772"/>
    </source>
</evidence>
<dbReference type="OrthoDB" id="10009520at2759"/>
<evidence type="ECO:0000313" key="2">
    <source>
        <dbReference type="EMBL" id="KAG0490691.1"/>
    </source>
</evidence>
<dbReference type="EMBL" id="JADCNM010000003">
    <property type="protein sequence ID" value="KAG0490691.1"/>
    <property type="molecule type" value="Genomic_DNA"/>
</dbReference>
<protein>
    <recommendedName>
        <fullName evidence="1">Ariadne domain-containing protein</fullName>
    </recommendedName>
</protein>
<comment type="caution">
    <text evidence="2">The sequence shown here is derived from an EMBL/GenBank/DDBJ whole genome shotgun (WGS) entry which is preliminary data.</text>
</comment>
<reference evidence="2 3" key="1">
    <citation type="journal article" date="2020" name="Nat. Food">
        <title>A phased Vanilla planifolia genome enables genetic improvement of flavour and production.</title>
        <authorList>
            <person name="Hasing T."/>
            <person name="Tang H."/>
            <person name="Brym M."/>
            <person name="Khazi F."/>
            <person name="Huang T."/>
            <person name="Chambers A.H."/>
        </authorList>
    </citation>
    <scope>NUCLEOTIDE SEQUENCE [LARGE SCALE GENOMIC DNA]</scope>
    <source>
        <tissue evidence="2">Leaf</tissue>
    </source>
</reference>
<dbReference type="AlphaFoldDB" id="A0A835VBY5"/>